<dbReference type="Proteomes" id="UP001476282">
    <property type="component" value="Unassembled WGS sequence"/>
</dbReference>
<feature type="domain" description="Rhodanese" evidence="2">
    <location>
        <begin position="124"/>
        <end position="218"/>
    </location>
</feature>
<dbReference type="EMBL" id="BAABRI010000024">
    <property type="protein sequence ID" value="GAA5484327.1"/>
    <property type="molecule type" value="Genomic_DNA"/>
</dbReference>
<dbReference type="EC" id="1.14.-.-" evidence="1"/>
<dbReference type="RefSeq" id="WP_353568423.1">
    <property type="nucleotide sequence ID" value="NZ_BAABRI010000024.1"/>
</dbReference>
<dbReference type="CDD" id="cd01518">
    <property type="entry name" value="RHOD_YceA"/>
    <property type="match status" value="1"/>
</dbReference>
<proteinExistence type="inferred from homology"/>
<comment type="caution">
    <text evidence="3">The sequence shown here is derived from an EMBL/GenBank/DDBJ whole genome shotgun (WGS) entry which is preliminary data.</text>
</comment>
<dbReference type="Gene3D" id="3.30.70.100">
    <property type="match status" value="1"/>
</dbReference>
<dbReference type="PROSITE" id="PS50206">
    <property type="entry name" value="RHODANESE_3"/>
    <property type="match status" value="1"/>
</dbReference>
<evidence type="ECO:0000313" key="4">
    <source>
        <dbReference type="Proteomes" id="UP001476282"/>
    </source>
</evidence>
<dbReference type="InterPro" id="IPR040503">
    <property type="entry name" value="TRHO_N"/>
</dbReference>
<accession>A0ABP9UUB6</accession>
<keyword evidence="1" id="KW-0819">tRNA processing</keyword>
<evidence type="ECO:0000313" key="3">
    <source>
        <dbReference type="EMBL" id="GAA5484327.1"/>
    </source>
</evidence>
<dbReference type="InterPro" id="IPR020936">
    <property type="entry name" value="TrhO"/>
</dbReference>
<name>A0ABP9UUB6_9BACT</name>
<dbReference type="PANTHER" id="PTHR43268:SF3">
    <property type="entry name" value="RHODANESE-LIKE DOMAIN-CONTAINING PROTEIN 7-RELATED"/>
    <property type="match status" value="1"/>
</dbReference>
<dbReference type="Gene3D" id="3.30.2350.10">
    <property type="entry name" value="Pseudouridine synthase"/>
    <property type="match status" value="1"/>
</dbReference>
<protein>
    <recommendedName>
        <fullName evidence="1">tRNA uridine(34) hydroxylase</fullName>
        <ecNumber evidence="1">1.14.-.-</ecNumber>
    </recommendedName>
    <alternativeName>
        <fullName evidence="1">tRNA hydroxylation protein O</fullName>
    </alternativeName>
</protein>
<dbReference type="Pfam" id="PF00849">
    <property type="entry name" value="PseudoU_synth_2"/>
    <property type="match status" value="1"/>
</dbReference>
<dbReference type="PROSITE" id="PS01129">
    <property type="entry name" value="PSI_RLU"/>
    <property type="match status" value="1"/>
</dbReference>
<dbReference type="InterPro" id="IPR036873">
    <property type="entry name" value="Rhodanese-like_dom_sf"/>
</dbReference>
<evidence type="ECO:0000256" key="1">
    <source>
        <dbReference type="HAMAP-Rule" id="MF_00469"/>
    </source>
</evidence>
<dbReference type="PANTHER" id="PTHR43268">
    <property type="entry name" value="THIOSULFATE SULFURTRANSFERASE/RHODANESE-LIKE DOMAIN-CONTAINING PROTEIN 2"/>
    <property type="match status" value="1"/>
</dbReference>
<dbReference type="Pfam" id="PF00581">
    <property type="entry name" value="Rhodanese"/>
    <property type="match status" value="1"/>
</dbReference>
<keyword evidence="1" id="KW-0560">Oxidoreductase</keyword>
<dbReference type="Gene3D" id="3.40.250.10">
    <property type="entry name" value="Rhodanese-like domain"/>
    <property type="match status" value="1"/>
</dbReference>
<comment type="catalytic activity">
    <reaction evidence="1">
        <text>uridine(34) in tRNA + AH2 + O2 = 5-hydroxyuridine(34) in tRNA + A + H2O</text>
        <dbReference type="Rhea" id="RHEA:64224"/>
        <dbReference type="Rhea" id="RHEA-COMP:11727"/>
        <dbReference type="Rhea" id="RHEA-COMP:13381"/>
        <dbReference type="ChEBI" id="CHEBI:13193"/>
        <dbReference type="ChEBI" id="CHEBI:15377"/>
        <dbReference type="ChEBI" id="CHEBI:15379"/>
        <dbReference type="ChEBI" id="CHEBI:17499"/>
        <dbReference type="ChEBI" id="CHEBI:65315"/>
        <dbReference type="ChEBI" id="CHEBI:136877"/>
    </reaction>
</comment>
<gene>
    <name evidence="3" type="primary">glpE_2</name>
    <name evidence="1" type="synonym">trhO</name>
    <name evidence="3" type="ORF">Hsar01_03570</name>
</gene>
<dbReference type="InterPro" id="IPR020103">
    <property type="entry name" value="PsdUridine_synth_cat_dom_sf"/>
</dbReference>
<comment type="similarity">
    <text evidence="1">Belongs to the TrhO family.</text>
</comment>
<comment type="function">
    <text evidence="1">Catalyzes oxygen-dependent 5-hydroxyuridine (ho5U) modification at position 34 in tRNAs.</text>
</comment>
<dbReference type="SUPFAM" id="SSF55120">
    <property type="entry name" value="Pseudouridine synthase"/>
    <property type="match status" value="1"/>
</dbReference>
<dbReference type="SMART" id="SM00450">
    <property type="entry name" value="RHOD"/>
    <property type="match status" value="1"/>
</dbReference>
<dbReference type="Pfam" id="PF17773">
    <property type="entry name" value="UPF0176_N"/>
    <property type="match status" value="1"/>
</dbReference>
<dbReference type="SUPFAM" id="SSF52821">
    <property type="entry name" value="Rhodanese/Cell cycle control phosphatase"/>
    <property type="match status" value="1"/>
</dbReference>
<dbReference type="InterPro" id="IPR006224">
    <property type="entry name" value="PsdUridine_synth_RluA-like_CS"/>
</dbReference>
<evidence type="ECO:0000259" key="2">
    <source>
        <dbReference type="PROSITE" id="PS50206"/>
    </source>
</evidence>
<sequence length="607" mass="68022">MRRVTNISAYHFGPLRELKELREHLLEFCREHELKGTILLAPEGINLFVAGRHLAIEELVYELRTIPGLEHLQPKYSESDEQPFNRMLVRLKKEIIAFGVDDVDPVHSPAPRIKPEELKEWLDAGKPVVLYDTRNDYEIKLGTFKGAVAAGIDRFRDFPEAVDRLPEEMKDAPVVTFCTGGIRCEKAAPFMQQAGFKEVYQLDGGILKYFEMVGSDHFEGECFVFDHRVGLDPALRESGSVVCFSCQTPLTAAEAEDPRYVEGESCPYCYVSDEARRQACMIERQAALDAVADPLPGSQPYDNLKPIRMPGPQAGKTLLDALDDLFPHFGREGWSELIEAGRIISPEESPATADRVVKEGEQYLRLLPGTIEPPVNAKITLIHEDEAMWAIDKPAPLPMHASGRFNRNTLDYLMRQAWEPEVPRPVHRLDANTTGVVIGARTRHFAKLLQPQFSRGEVEKRYLARVHGHPAGDQFVIESRIAAEACELGAREIDDDGLASRTDVQVLERCDDGTALLLIEPHTGRTNQIRIHLWEKGHPIVGDPVYLPGGARGSKQTLDPSDPPMQLHAWWIRLKHPLTGEMMRFTVPLPAWAPKDVVIGELAGSVS</sequence>
<keyword evidence="4" id="KW-1185">Reference proteome</keyword>
<dbReference type="NCBIfam" id="NF003703">
    <property type="entry name" value="PRK05320.1"/>
    <property type="match status" value="1"/>
</dbReference>
<dbReference type="InterPro" id="IPR006145">
    <property type="entry name" value="PsdUridine_synth_RsuA/RluA"/>
</dbReference>
<dbReference type="InterPro" id="IPR001763">
    <property type="entry name" value="Rhodanese-like_dom"/>
</dbReference>
<reference evidence="3 4" key="1">
    <citation type="submission" date="2024-02" db="EMBL/GenBank/DDBJ databases">
        <title>Haloferula sargassicola NBRC 104335.</title>
        <authorList>
            <person name="Ichikawa N."/>
            <person name="Katano-Makiyama Y."/>
            <person name="Hidaka K."/>
        </authorList>
    </citation>
    <scope>NUCLEOTIDE SEQUENCE [LARGE SCALE GENOMIC DNA]</scope>
    <source>
        <strain evidence="3 4">NBRC 104335</strain>
    </source>
</reference>
<dbReference type="HAMAP" id="MF_00469">
    <property type="entry name" value="TrhO"/>
    <property type="match status" value="1"/>
</dbReference>
<dbReference type="CDD" id="cd02869">
    <property type="entry name" value="PseudoU_synth_RluA_like"/>
    <property type="match status" value="1"/>
</dbReference>
<organism evidence="3 4">
    <name type="scientific">Haloferula sargassicola</name>
    <dbReference type="NCBI Taxonomy" id="490096"/>
    <lineage>
        <taxon>Bacteria</taxon>
        <taxon>Pseudomonadati</taxon>
        <taxon>Verrucomicrobiota</taxon>
        <taxon>Verrucomicrobiia</taxon>
        <taxon>Verrucomicrobiales</taxon>
        <taxon>Verrucomicrobiaceae</taxon>
        <taxon>Haloferula</taxon>
    </lineage>
</organism>